<dbReference type="PANTHER" id="PTHR42718">
    <property type="entry name" value="MAJOR FACILITATOR SUPERFAMILY MULTIDRUG TRANSPORTER MFSC"/>
    <property type="match status" value="1"/>
</dbReference>
<dbReference type="PROSITE" id="PS50850">
    <property type="entry name" value="MFS"/>
    <property type="match status" value="1"/>
</dbReference>
<gene>
    <name evidence="9" type="primary">qacA</name>
    <name evidence="9" type="ORF">H6P87_01202</name>
</gene>
<dbReference type="PANTHER" id="PTHR42718:SF47">
    <property type="entry name" value="METHYL VIOLOGEN RESISTANCE PROTEIN SMVA"/>
    <property type="match status" value="1"/>
</dbReference>
<dbReference type="RefSeq" id="WP_202069252.1">
    <property type="nucleotide sequence ID" value="NZ_CP060138.2"/>
</dbReference>
<name>A0A9E6SQZ7_9RICK</name>
<evidence type="ECO:0000313" key="9">
    <source>
        <dbReference type="EMBL" id="QQV75639.1"/>
    </source>
</evidence>
<comment type="subcellular location">
    <subcellularLocation>
        <location evidence="1">Cell inner membrane</location>
        <topology evidence="1">Multi-pass membrane protein</topology>
    </subcellularLocation>
</comment>
<dbReference type="Proteomes" id="UP000595296">
    <property type="component" value="Chromosome"/>
</dbReference>
<keyword evidence="3" id="KW-1003">Cell membrane</keyword>
<dbReference type="CDD" id="cd17321">
    <property type="entry name" value="MFS_MMR_MDR_like"/>
    <property type="match status" value="1"/>
</dbReference>
<dbReference type="InterPro" id="IPR011701">
    <property type="entry name" value="MFS"/>
</dbReference>
<feature type="transmembrane region" description="Helical" evidence="7">
    <location>
        <begin position="180"/>
        <end position="201"/>
    </location>
</feature>
<sequence length="361" mass="39985">MISQFSQTEYITKDNSLSQSYKFRWHILIILSICLLLVSMDATILHAVMPTIILDLKPSNLQQLWIINAYALVLSGLLITAGALGDRFGRKRLLLWGLLVFSIASMLVYVFDSSWGLVLCRALLGLGGSMIMPSTLSILRNIFTNTHERMIAISVWGIMATVGAAIGPVLGGVLVELLSWQFAFFINAPIALVIIAFGIVWIPESSNPSNEPWDWIGVFQSFFGMAALVQGIKMLAKYGIMNLASGGMLLIGIVLLIIFTLRQLKSDDPLVDMRLFLISNFSIGVIVYLLITCVLGSIMYLMSLWLQFIKGLSPLYAGLYMLPAAIFALIASVVMPYLLTRFTARIIIFKYLAGLSLLLYH</sequence>
<evidence type="ECO:0000256" key="7">
    <source>
        <dbReference type="SAM" id="Phobius"/>
    </source>
</evidence>
<keyword evidence="5 7" id="KW-1133">Transmembrane helix</keyword>
<keyword evidence="2" id="KW-0813">Transport</keyword>
<feature type="transmembrane region" description="Helical" evidence="7">
    <location>
        <begin position="238"/>
        <end position="261"/>
    </location>
</feature>
<proteinExistence type="predicted"/>
<evidence type="ECO:0000256" key="6">
    <source>
        <dbReference type="ARBA" id="ARBA00023136"/>
    </source>
</evidence>
<feature type="domain" description="Major facilitator superfamily (MFS) profile" evidence="8">
    <location>
        <begin position="27"/>
        <end position="361"/>
    </location>
</feature>
<feature type="transmembrane region" description="Helical" evidence="7">
    <location>
        <begin position="93"/>
        <end position="110"/>
    </location>
</feature>
<feature type="transmembrane region" description="Helical" evidence="7">
    <location>
        <begin position="116"/>
        <end position="139"/>
    </location>
</feature>
<keyword evidence="6 7" id="KW-0472">Membrane</keyword>
<dbReference type="EMBL" id="CP060138">
    <property type="protein sequence ID" value="QQV75639.1"/>
    <property type="molecule type" value="Genomic_DNA"/>
</dbReference>
<dbReference type="Gene3D" id="1.20.1720.10">
    <property type="entry name" value="Multidrug resistance protein D"/>
    <property type="match status" value="1"/>
</dbReference>
<evidence type="ECO:0000256" key="3">
    <source>
        <dbReference type="ARBA" id="ARBA00022475"/>
    </source>
</evidence>
<dbReference type="InterPro" id="IPR036259">
    <property type="entry name" value="MFS_trans_sf"/>
</dbReference>
<feature type="transmembrane region" description="Helical" evidence="7">
    <location>
        <begin position="315"/>
        <end position="335"/>
    </location>
</feature>
<feature type="transmembrane region" description="Helical" evidence="7">
    <location>
        <begin position="65"/>
        <end position="84"/>
    </location>
</feature>
<dbReference type="Gene3D" id="1.20.1250.20">
    <property type="entry name" value="MFS general substrate transporter like domains"/>
    <property type="match status" value="1"/>
</dbReference>
<evidence type="ECO:0000313" key="10">
    <source>
        <dbReference type="Proteomes" id="UP000595296"/>
    </source>
</evidence>
<evidence type="ECO:0000259" key="8">
    <source>
        <dbReference type="PROSITE" id="PS50850"/>
    </source>
</evidence>
<accession>A0A9E6SQZ7</accession>
<feature type="transmembrane region" description="Helical" evidence="7">
    <location>
        <begin position="151"/>
        <end position="174"/>
    </location>
</feature>
<dbReference type="InterPro" id="IPR020846">
    <property type="entry name" value="MFS_dom"/>
</dbReference>
<reference evidence="9 10" key="1">
    <citation type="journal article" date="2021" name="Int. J. Syst. Evol. Microbiol.">
        <title>Characterization of a novel transitional group Rickettsia species (Rickettsia tillamookensis sp. nov.) from the western black-legged tick, Ixodes pacificus.</title>
        <authorList>
            <person name="Gauthier D.T."/>
            <person name="Karpathy S.E."/>
            <person name="Grizzard S.L."/>
            <person name="Batra D."/>
            <person name="Rowe L.A."/>
            <person name="Paddock C.D."/>
        </authorList>
    </citation>
    <scope>NUCLEOTIDE SEQUENCE [LARGE SCALE GENOMIC DNA]</scope>
    <source>
        <strain evidence="9 10">Tillamook 23</strain>
    </source>
</reference>
<evidence type="ECO:0000256" key="1">
    <source>
        <dbReference type="ARBA" id="ARBA00004429"/>
    </source>
</evidence>
<feature type="transmembrane region" description="Helical" evidence="7">
    <location>
        <begin position="27"/>
        <end position="53"/>
    </location>
</feature>
<feature type="transmembrane region" description="Helical" evidence="7">
    <location>
        <begin position="213"/>
        <end position="232"/>
    </location>
</feature>
<dbReference type="Pfam" id="PF07690">
    <property type="entry name" value="MFS_1"/>
    <property type="match status" value="1"/>
</dbReference>
<evidence type="ECO:0000256" key="4">
    <source>
        <dbReference type="ARBA" id="ARBA00022692"/>
    </source>
</evidence>
<dbReference type="SUPFAM" id="SSF103473">
    <property type="entry name" value="MFS general substrate transporter"/>
    <property type="match status" value="1"/>
</dbReference>
<keyword evidence="10" id="KW-1185">Reference proteome</keyword>
<organism evidence="9 10">
    <name type="scientific">Rickettsia tillamookensis</name>
    <dbReference type="NCBI Taxonomy" id="2761623"/>
    <lineage>
        <taxon>Bacteria</taxon>
        <taxon>Pseudomonadati</taxon>
        <taxon>Pseudomonadota</taxon>
        <taxon>Alphaproteobacteria</taxon>
        <taxon>Rickettsiales</taxon>
        <taxon>Rickettsiaceae</taxon>
        <taxon>Rickettsieae</taxon>
        <taxon>Rickettsia</taxon>
        <taxon>spotted fever group</taxon>
    </lineage>
</organism>
<evidence type="ECO:0000256" key="5">
    <source>
        <dbReference type="ARBA" id="ARBA00022989"/>
    </source>
</evidence>
<evidence type="ECO:0000256" key="2">
    <source>
        <dbReference type="ARBA" id="ARBA00022448"/>
    </source>
</evidence>
<feature type="transmembrane region" description="Helical" evidence="7">
    <location>
        <begin position="281"/>
        <end position="303"/>
    </location>
</feature>
<dbReference type="PRINTS" id="PR01036">
    <property type="entry name" value="TCRTETB"/>
</dbReference>
<keyword evidence="4 7" id="KW-0812">Transmembrane</keyword>
<protein>
    <submittedName>
        <fullName evidence="9">Antiseptic resistance protein</fullName>
    </submittedName>
</protein>